<keyword evidence="3" id="KW-1185">Reference proteome</keyword>
<reference evidence="1" key="1">
    <citation type="submission" date="2015-06" db="EMBL/GenBank/DDBJ databases">
        <authorList>
            <person name="Hoefler B.C."/>
            <person name="Straight P.D."/>
        </authorList>
    </citation>
    <scope>NUCLEOTIDE SEQUENCE [LARGE SCALE GENOMIC DNA]</scope>
    <source>
        <strain evidence="1">Mm55</strain>
    </source>
</reference>
<dbReference type="VEuPathDB" id="FungiDB:MMYC01_200869"/>
<dbReference type="AlphaFoldDB" id="A0A175W3H9"/>
<dbReference type="VEuPathDB" id="FungiDB:MMYC01_205110"/>
<evidence type="ECO:0000313" key="2">
    <source>
        <dbReference type="EMBL" id="KXX82720.1"/>
    </source>
</evidence>
<gene>
    <name evidence="2" type="ORF">MMYC01_200869</name>
    <name evidence="1" type="ORF">MMYC01_205110</name>
</gene>
<accession>A0A175W3H9</accession>
<protein>
    <submittedName>
        <fullName evidence="1">Uncharacterized protein</fullName>
    </submittedName>
</protein>
<dbReference type="EMBL" id="LCTW02000132">
    <property type="protein sequence ID" value="KXX78115.1"/>
    <property type="molecule type" value="Genomic_DNA"/>
</dbReference>
<reference evidence="1 3" key="3">
    <citation type="submission" date="2016-01" db="EMBL/GenBank/DDBJ databases">
        <title>Madurella mycetomatis genome sequencing.</title>
        <authorList>
            <person name="Van De Sande W."/>
        </authorList>
    </citation>
    <scope>NUCLEOTIDE SEQUENCE [LARGE SCALE GENOMIC DNA]</scope>
    <source>
        <strain evidence="1">Mm55</strain>
        <strain evidence="3">mm55</strain>
    </source>
</reference>
<name>A0A175W3H9_9PEZI</name>
<reference evidence="3" key="2">
    <citation type="submission" date="2015-06" db="EMBL/GenBank/DDBJ databases">
        <authorList>
            <person name="van de Sande W.W.J."/>
        </authorList>
    </citation>
    <scope>NUCLEOTIDE SEQUENCE [LARGE SCALE GENOMIC DNA]</scope>
    <source>
        <strain evidence="3">mm55</strain>
    </source>
</reference>
<sequence length="97" mass="10737">MALYDLPEVLADILASRYEATILYQVLSTELGSVLGDAPAFSHMGHFNTLSPSYYDQVEDAVGTYGEYLAGQDHSSPRDVSADYVLHLARIYRTVAY</sequence>
<organism evidence="1 3">
    <name type="scientific">Madurella mycetomatis</name>
    <dbReference type="NCBI Taxonomy" id="100816"/>
    <lineage>
        <taxon>Eukaryota</taxon>
        <taxon>Fungi</taxon>
        <taxon>Dikarya</taxon>
        <taxon>Ascomycota</taxon>
        <taxon>Pezizomycotina</taxon>
        <taxon>Sordariomycetes</taxon>
        <taxon>Sordariomycetidae</taxon>
        <taxon>Sordariales</taxon>
        <taxon>Sordariales incertae sedis</taxon>
        <taxon>Madurella</taxon>
    </lineage>
</organism>
<evidence type="ECO:0000313" key="1">
    <source>
        <dbReference type="EMBL" id="KXX78115.1"/>
    </source>
</evidence>
<proteinExistence type="predicted"/>
<dbReference type="Proteomes" id="UP000078237">
    <property type="component" value="Unassembled WGS sequence"/>
</dbReference>
<comment type="caution">
    <text evidence="1">The sequence shown here is derived from an EMBL/GenBank/DDBJ whole genome shotgun (WGS) entry which is preliminary data.</text>
</comment>
<dbReference type="EMBL" id="LCTW02000009">
    <property type="protein sequence ID" value="KXX82720.1"/>
    <property type="molecule type" value="Genomic_DNA"/>
</dbReference>
<dbReference type="OrthoDB" id="5304511at2759"/>
<evidence type="ECO:0000313" key="3">
    <source>
        <dbReference type="Proteomes" id="UP000078237"/>
    </source>
</evidence>